<dbReference type="EMBL" id="UGSZ01000001">
    <property type="protein sequence ID" value="SUB57670.1"/>
    <property type="molecule type" value="Genomic_DNA"/>
</dbReference>
<dbReference type="Proteomes" id="UP000255517">
    <property type="component" value="Unassembled WGS sequence"/>
</dbReference>
<reference evidence="2 3" key="1">
    <citation type="submission" date="2018-06" db="EMBL/GenBank/DDBJ databases">
        <authorList>
            <consortium name="Pathogen Informatics"/>
            <person name="Doyle S."/>
        </authorList>
    </citation>
    <scope>NUCLEOTIDE SEQUENCE [LARGE SCALE GENOMIC DNA]</scope>
    <source>
        <strain evidence="2 3">NCTC13149</strain>
    </source>
</reference>
<feature type="domain" description="CoA-binding" evidence="1">
    <location>
        <begin position="6"/>
        <end position="98"/>
    </location>
</feature>
<dbReference type="OrthoDB" id="9804695at2"/>
<dbReference type="InterPro" id="IPR036291">
    <property type="entry name" value="NAD(P)-bd_dom_sf"/>
</dbReference>
<gene>
    <name evidence="2" type="primary">yccU_1</name>
    <name evidence="2" type="ORF">NCTC13149_01525</name>
</gene>
<dbReference type="PANTHER" id="PTHR33303">
    <property type="entry name" value="CYTOPLASMIC PROTEIN-RELATED"/>
    <property type="match status" value="1"/>
</dbReference>
<evidence type="ECO:0000313" key="2">
    <source>
        <dbReference type="EMBL" id="SUB57670.1"/>
    </source>
</evidence>
<name>A0A379C5Y7_9FIRM</name>
<organism evidence="2 3">
    <name type="scientific">Peptoniphilus lacrimalis</name>
    <dbReference type="NCBI Taxonomy" id="33031"/>
    <lineage>
        <taxon>Bacteria</taxon>
        <taxon>Bacillati</taxon>
        <taxon>Bacillota</taxon>
        <taxon>Tissierellia</taxon>
        <taxon>Tissierellales</taxon>
        <taxon>Peptoniphilaceae</taxon>
        <taxon>Peptoniphilus</taxon>
    </lineage>
</organism>
<dbReference type="InterPro" id="IPR003781">
    <property type="entry name" value="CoA-bd"/>
</dbReference>
<dbReference type="STRING" id="1122949.GCA_000378725_01423"/>
<sequence length="125" mass="14485">MDALEMLKEKNWAVIGASIDKSKFSYKIPKILKEKGYKVYLINPKYDEIEGQKVYNNLEEVPGKIDAIDMIVNPKFAKGYLEEAKQLGIKNIFFQPGSFDKSLEKILEDNNFNVVNDCVYRRLNE</sequence>
<evidence type="ECO:0000313" key="3">
    <source>
        <dbReference type="Proteomes" id="UP000255517"/>
    </source>
</evidence>
<protein>
    <submittedName>
        <fullName evidence="2">Acetyl coenzyme A synthetase (ADP forming), alpha domain</fullName>
    </submittedName>
</protein>
<dbReference type="SMART" id="SM00881">
    <property type="entry name" value="CoA_binding"/>
    <property type="match status" value="1"/>
</dbReference>
<dbReference type="AlphaFoldDB" id="A0A379C5Y7"/>
<evidence type="ECO:0000259" key="1">
    <source>
        <dbReference type="SMART" id="SM00881"/>
    </source>
</evidence>
<dbReference type="RefSeq" id="WP_019035075.1">
    <property type="nucleotide sequence ID" value="NZ_UGSZ01000001.1"/>
</dbReference>
<dbReference type="Pfam" id="PF13380">
    <property type="entry name" value="CoA_binding_2"/>
    <property type="match status" value="1"/>
</dbReference>
<proteinExistence type="predicted"/>
<accession>A0A379C5Y7</accession>
<dbReference type="SUPFAM" id="SSF51735">
    <property type="entry name" value="NAD(P)-binding Rossmann-fold domains"/>
    <property type="match status" value="1"/>
</dbReference>
<dbReference type="Gene3D" id="3.40.50.720">
    <property type="entry name" value="NAD(P)-binding Rossmann-like Domain"/>
    <property type="match status" value="1"/>
</dbReference>
<dbReference type="PANTHER" id="PTHR33303:SF2">
    <property type="entry name" value="COA-BINDING DOMAIN-CONTAINING PROTEIN"/>
    <property type="match status" value="1"/>
</dbReference>